<name>A0A8T2TKD6_CERRI</name>
<keyword evidence="3" id="KW-1185">Reference proteome</keyword>
<dbReference type="AlphaFoldDB" id="A0A8T2TKD6"/>
<feature type="region of interest" description="Disordered" evidence="1">
    <location>
        <begin position="15"/>
        <end position="34"/>
    </location>
</feature>
<dbReference type="Proteomes" id="UP000825935">
    <property type="component" value="Chromosome 12"/>
</dbReference>
<gene>
    <name evidence="2" type="ORF">KP509_12G040000</name>
</gene>
<proteinExistence type="predicted"/>
<evidence type="ECO:0000313" key="2">
    <source>
        <dbReference type="EMBL" id="KAH7423122.1"/>
    </source>
</evidence>
<organism evidence="2 3">
    <name type="scientific">Ceratopteris richardii</name>
    <name type="common">Triangle waterfern</name>
    <dbReference type="NCBI Taxonomy" id="49495"/>
    <lineage>
        <taxon>Eukaryota</taxon>
        <taxon>Viridiplantae</taxon>
        <taxon>Streptophyta</taxon>
        <taxon>Embryophyta</taxon>
        <taxon>Tracheophyta</taxon>
        <taxon>Polypodiopsida</taxon>
        <taxon>Polypodiidae</taxon>
        <taxon>Polypodiales</taxon>
        <taxon>Pteridineae</taxon>
        <taxon>Pteridaceae</taxon>
        <taxon>Parkerioideae</taxon>
        <taxon>Ceratopteris</taxon>
    </lineage>
</organism>
<evidence type="ECO:0000256" key="1">
    <source>
        <dbReference type="SAM" id="MobiDB-lite"/>
    </source>
</evidence>
<protein>
    <submittedName>
        <fullName evidence="2">Uncharacterized protein</fullName>
    </submittedName>
</protein>
<reference evidence="2" key="1">
    <citation type="submission" date="2021-08" db="EMBL/GenBank/DDBJ databases">
        <title>WGS assembly of Ceratopteris richardii.</title>
        <authorList>
            <person name="Marchant D.B."/>
            <person name="Chen G."/>
            <person name="Jenkins J."/>
            <person name="Shu S."/>
            <person name="Leebens-Mack J."/>
            <person name="Grimwood J."/>
            <person name="Schmutz J."/>
            <person name="Soltis P."/>
            <person name="Soltis D."/>
            <person name="Chen Z.-H."/>
        </authorList>
    </citation>
    <scope>NUCLEOTIDE SEQUENCE</scope>
    <source>
        <strain evidence="2">Whitten #5841</strain>
        <tissue evidence="2">Leaf</tissue>
    </source>
</reference>
<sequence>MGYLHTLSSASVVSSVSARESERRERGRQKVKVKEKERERESFYIDSFRHSNLSSSFSETHNEYGINLSSSFSETHNEYGISSSEDIGCFSFRDDRHAADACSGTGSFSFACHLGECRACFLLHSVSSIPRSDSLSGVRSSLIARILRFLMDYQAIIIYPLSYCAHSLPLRPCTLIAVPVIPWRFH</sequence>
<comment type="caution">
    <text evidence="2">The sequence shown here is derived from an EMBL/GenBank/DDBJ whole genome shotgun (WGS) entry which is preliminary data.</text>
</comment>
<accession>A0A8T2TKD6</accession>
<evidence type="ECO:0000313" key="3">
    <source>
        <dbReference type="Proteomes" id="UP000825935"/>
    </source>
</evidence>
<dbReference type="EMBL" id="CM035417">
    <property type="protein sequence ID" value="KAH7423122.1"/>
    <property type="molecule type" value="Genomic_DNA"/>
</dbReference>